<dbReference type="SUPFAM" id="SSF52540">
    <property type="entry name" value="P-loop containing nucleoside triphosphate hydrolases"/>
    <property type="match status" value="1"/>
</dbReference>
<dbReference type="Proteomes" id="UP000027986">
    <property type="component" value="Chromosome"/>
</dbReference>
<dbReference type="PANTHER" id="PTHR30486">
    <property type="entry name" value="TWITCHING MOTILITY PROTEIN PILT"/>
    <property type="match status" value="1"/>
</dbReference>
<evidence type="ECO:0000313" key="4">
    <source>
        <dbReference type="Proteomes" id="UP000027986"/>
    </source>
</evidence>
<evidence type="ECO:0000256" key="1">
    <source>
        <dbReference type="ARBA" id="ARBA00006611"/>
    </source>
</evidence>
<dbReference type="CDD" id="cd01130">
    <property type="entry name" value="VirB11-like_ATPase"/>
    <property type="match status" value="1"/>
</dbReference>
<name>A0A075JHM2_9MICO</name>
<dbReference type="NCBIfam" id="TIGR03819">
    <property type="entry name" value="heli_sec_ATPase"/>
    <property type="match status" value="1"/>
</dbReference>
<feature type="domain" description="Bacterial type II secretion system protein E" evidence="2">
    <location>
        <begin position="47"/>
        <end position="317"/>
    </location>
</feature>
<dbReference type="InterPro" id="IPR022399">
    <property type="entry name" value="TadA-like_ATPase"/>
</dbReference>
<reference evidence="3 4" key="1">
    <citation type="submission" date="2014-07" db="EMBL/GenBank/DDBJ databases">
        <title>Genome Sequencing of Dermacoccus nishinomiyaensis.</title>
        <authorList>
            <person name="Hong K.W."/>
            <person name="Chan K.G."/>
        </authorList>
    </citation>
    <scope>NUCLEOTIDE SEQUENCE [LARGE SCALE GENOMIC DNA]</scope>
    <source>
        <strain evidence="3 4">M25</strain>
    </source>
</reference>
<dbReference type="AlphaFoldDB" id="A0A075JHM2"/>
<dbReference type="PANTHER" id="PTHR30486:SF6">
    <property type="entry name" value="TYPE IV PILUS RETRACTATION ATPASE PILT"/>
    <property type="match status" value="1"/>
</dbReference>
<dbReference type="KEGG" id="dni:HX89_12770"/>
<accession>A0A075JHM2</accession>
<protein>
    <submittedName>
        <fullName evidence="3">Pilus assembly protein CpaF</fullName>
    </submittedName>
</protein>
<dbReference type="HOGENOM" id="CLU_005379_8_0_11"/>
<dbReference type="Gene3D" id="3.40.50.300">
    <property type="entry name" value="P-loop containing nucleotide triphosphate hydrolases"/>
    <property type="match status" value="1"/>
</dbReference>
<dbReference type="InterPro" id="IPR050921">
    <property type="entry name" value="T4SS_GSP_E_ATPase"/>
</dbReference>
<comment type="similarity">
    <text evidence="1">Belongs to the GSP E family.</text>
</comment>
<dbReference type="InterPro" id="IPR001482">
    <property type="entry name" value="T2SS/T4SS_dom"/>
</dbReference>
<keyword evidence="4" id="KW-1185">Reference proteome</keyword>
<gene>
    <name evidence="3" type="ORF">HX89_12770</name>
</gene>
<proteinExistence type="inferred from homology"/>
<evidence type="ECO:0000313" key="3">
    <source>
        <dbReference type="EMBL" id="AIF41656.1"/>
    </source>
</evidence>
<dbReference type="GO" id="GO:0016887">
    <property type="term" value="F:ATP hydrolysis activity"/>
    <property type="evidence" value="ECO:0007669"/>
    <property type="project" value="InterPro"/>
</dbReference>
<dbReference type="Gene3D" id="3.30.450.380">
    <property type="match status" value="1"/>
</dbReference>
<dbReference type="eggNOG" id="COG4962">
    <property type="taxonomic scope" value="Bacteria"/>
</dbReference>
<dbReference type="InterPro" id="IPR027417">
    <property type="entry name" value="P-loop_NTPase"/>
</dbReference>
<dbReference type="Pfam" id="PF00437">
    <property type="entry name" value="T2SSE"/>
    <property type="match status" value="1"/>
</dbReference>
<organism evidence="3 4">
    <name type="scientific">Dermacoccus nishinomiyaensis</name>
    <dbReference type="NCBI Taxonomy" id="1274"/>
    <lineage>
        <taxon>Bacteria</taxon>
        <taxon>Bacillati</taxon>
        <taxon>Actinomycetota</taxon>
        <taxon>Actinomycetes</taxon>
        <taxon>Micrococcales</taxon>
        <taxon>Dermacoccaceae</taxon>
        <taxon>Dermacoccus</taxon>
    </lineage>
</organism>
<sequence>MWKEIHAGRAPSARSLESLVKLDAPVFGQEQRVALEARLDADVLGAGPLREALELPGVSDVLVNGTRGVWVDRGCGVERIALDLGGEEDVRRLAVRLAAAAGRRLDDASPYVDAVLPGGVRLHAVLPPLVDHGAHLSLRVPGGLRIGLGDLVARGAMDDEVAALLLALVRAKVSFVISGGTGTGKTTLLAALLRHVPHDERLLVVEDVRELAVEHPHVVRLEARSPNVEGVGEVPLAALVRQSLRMRPDRIVVGEVRGAEVRELMTALNTGHEGGCGTVHANAAADVPARFEALGALAGMSPEAVRTQLRPAISVVIHVERVDGMRRVASVGVMDGDHHGLRVEAAWQRGVRAGAWSALCDLGGVR</sequence>
<dbReference type="OrthoDB" id="9810761at2"/>
<evidence type="ECO:0000259" key="2">
    <source>
        <dbReference type="Pfam" id="PF00437"/>
    </source>
</evidence>
<dbReference type="EMBL" id="CP008889">
    <property type="protein sequence ID" value="AIF41656.1"/>
    <property type="molecule type" value="Genomic_DNA"/>
</dbReference>